<gene>
    <name evidence="2" type="ORF">Fot_32645</name>
</gene>
<dbReference type="Proteomes" id="UP001604277">
    <property type="component" value="Unassembled WGS sequence"/>
</dbReference>
<feature type="compositionally biased region" description="Polar residues" evidence="1">
    <location>
        <begin position="279"/>
        <end position="288"/>
    </location>
</feature>
<sequence length="288" mass="32874">MFSLPSFILSSPTHWQFDYCWLRRICIRDIQKHQYLFGFPDFQLSFIPTLCSSRIDFLHLNTFFTDGNYSSCNTEIGSRSLETEDQSLTYYPLPPMNCSTTEAAMDPMASVVDKISGSRFLNSLNEKFTWVGGDWRRRLWPSGTLAIGDFGGGYFGGEESEAEAEPEVGERQRKAFFAQEMAQSIQDCGSQTVTKTSQSRPNEPQLSEMRFMPIPGIIEHGPDTVAHGPDVAMHGLDLQPNFSFENMVDDLQLMVHEEQSRMKAQRAKNIRNLRDSVRFQPQQNRNPD</sequence>
<keyword evidence="3" id="KW-1185">Reference proteome</keyword>
<organism evidence="2 3">
    <name type="scientific">Forsythia ovata</name>
    <dbReference type="NCBI Taxonomy" id="205694"/>
    <lineage>
        <taxon>Eukaryota</taxon>
        <taxon>Viridiplantae</taxon>
        <taxon>Streptophyta</taxon>
        <taxon>Embryophyta</taxon>
        <taxon>Tracheophyta</taxon>
        <taxon>Spermatophyta</taxon>
        <taxon>Magnoliopsida</taxon>
        <taxon>eudicotyledons</taxon>
        <taxon>Gunneridae</taxon>
        <taxon>Pentapetalae</taxon>
        <taxon>asterids</taxon>
        <taxon>lamiids</taxon>
        <taxon>Lamiales</taxon>
        <taxon>Oleaceae</taxon>
        <taxon>Forsythieae</taxon>
        <taxon>Forsythia</taxon>
    </lineage>
</organism>
<comment type="caution">
    <text evidence="2">The sequence shown here is derived from an EMBL/GenBank/DDBJ whole genome shotgun (WGS) entry which is preliminary data.</text>
</comment>
<feature type="region of interest" description="Disordered" evidence="1">
    <location>
        <begin position="264"/>
        <end position="288"/>
    </location>
</feature>
<evidence type="ECO:0000256" key="1">
    <source>
        <dbReference type="SAM" id="MobiDB-lite"/>
    </source>
</evidence>
<dbReference type="AlphaFoldDB" id="A0ABD1T8Y0"/>
<evidence type="ECO:0000313" key="2">
    <source>
        <dbReference type="EMBL" id="KAL2508998.1"/>
    </source>
</evidence>
<evidence type="ECO:0000313" key="3">
    <source>
        <dbReference type="Proteomes" id="UP001604277"/>
    </source>
</evidence>
<proteinExistence type="predicted"/>
<accession>A0ABD1T8Y0</accession>
<name>A0ABD1T8Y0_9LAMI</name>
<reference evidence="3" key="1">
    <citation type="submission" date="2024-07" db="EMBL/GenBank/DDBJ databases">
        <title>Two chromosome-level genome assemblies of Korean endemic species Abeliophyllum distichum and Forsythia ovata (Oleaceae).</title>
        <authorList>
            <person name="Jang H."/>
        </authorList>
    </citation>
    <scope>NUCLEOTIDE SEQUENCE [LARGE SCALE GENOMIC DNA]</scope>
</reference>
<dbReference type="EMBL" id="JBFOLJ010000009">
    <property type="protein sequence ID" value="KAL2508998.1"/>
    <property type="molecule type" value="Genomic_DNA"/>
</dbReference>
<protein>
    <submittedName>
        <fullName evidence="2">Uncharacterized protein</fullName>
    </submittedName>
</protein>